<sequence>MDLQYMLGGAHASHLRRRARVRLLRRLLGWQKFRKFRTRKG</sequence>
<evidence type="ECO:0000313" key="1">
    <source>
        <dbReference type="EMBL" id="TYH44742.1"/>
    </source>
</evidence>
<gene>
    <name evidence="1" type="ORF">ES332_D11G216400v1</name>
</gene>
<reference evidence="1 2" key="1">
    <citation type="submission" date="2019-07" db="EMBL/GenBank/DDBJ databases">
        <title>WGS assembly of Gossypium tomentosum.</title>
        <authorList>
            <person name="Chen Z.J."/>
            <person name="Sreedasyam A."/>
            <person name="Ando A."/>
            <person name="Song Q."/>
            <person name="De L."/>
            <person name="Hulse-Kemp A."/>
            <person name="Ding M."/>
            <person name="Ye W."/>
            <person name="Kirkbride R."/>
            <person name="Jenkins J."/>
            <person name="Plott C."/>
            <person name="Lovell J."/>
            <person name="Lin Y.-M."/>
            <person name="Vaughn R."/>
            <person name="Liu B."/>
            <person name="Li W."/>
            <person name="Simpson S."/>
            <person name="Scheffler B."/>
            <person name="Saski C."/>
            <person name="Grover C."/>
            <person name="Hu G."/>
            <person name="Conover J."/>
            <person name="Carlson J."/>
            <person name="Shu S."/>
            <person name="Boston L."/>
            <person name="Williams M."/>
            <person name="Peterson D."/>
            <person name="Mcgee K."/>
            <person name="Jones D."/>
            <person name="Wendel J."/>
            <person name="Stelly D."/>
            <person name="Grimwood J."/>
            <person name="Schmutz J."/>
        </authorList>
    </citation>
    <scope>NUCLEOTIDE SEQUENCE [LARGE SCALE GENOMIC DNA]</scope>
    <source>
        <strain evidence="1">7179.01</strain>
    </source>
</reference>
<accession>A0A5D2IQW2</accession>
<proteinExistence type="predicted"/>
<dbReference type="Proteomes" id="UP000322667">
    <property type="component" value="Chromosome D11"/>
</dbReference>
<organism evidence="1 2">
    <name type="scientific">Gossypium tomentosum</name>
    <name type="common">Hawaiian cotton</name>
    <name type="synonym">Gossypium sandvicense</name>
    <dbReference type="NCBI Taxonomy" id="34277"/>
    <lineage>
        <taxon>Eukaryota</taxon>
        <taxon>Viridiplantae</taxon>
        <taxon>Streptophyta</taxon>
        <taxon>Embryophyta</taxon>
        <taxon>Tracheophyta</taxon>
        <taxon>Spermatophyta</taxon>
        <taxon>Magnoliopsida</taxon>
        <taxon>eudicotyledons</taxon>
        <taxon>Gunneridae</taxon>
        <taxon>Pentapetalae</taxon>
        <taxon>rosids</taxon>
        <taxon>malvids</taxon>
        <taxon>Malvales</taxon>
        <taxon>Malvaceae</taxon>
        <taxon>Malvoideae</taxon>
        <taxon>Gossypium</taxon>
    </lineage>
</organism>
<keyword evidence="2" id="KW-1185">Reference proteome</keyword>
<name>A0A5D2IQW2_GOSTO</name>
<evidence type="ECO:0000313" key="2">
    <source>
        <dbReference type="Proteomes" id="UP000322667"/>
    </source>
</evidence>
<dbReference type="EMBL" id="CM017633">
    <property type="protein sequence ID" value="TYH44742.1"/>
    <property type="molecule type" value="Genomic_DNA"/>
</dbReference>
<dbReference type="AlphaFoldDB" id="A0A5D2IQW2"/>
<protein>
    <submittedName>
        <fullName evidence="1">Uncharacterized protein</fullName>
    </submittedName>
</protein>